<dbReference type="Pfam" id="PF04463">
    <property type="entry name" value="2-thiour_desulf"/>
    <property type="match status" value="1"/>
</dbReference>
<evidence type="ECO:0000313" key="2">
    <source>
        <dbReference type="EMBL" id="HIR57038.1"/>
    </source>
</evidence>
<name>A0A9D1J191_9FIRM</name>
<evidence type="ECO:0000313" key="3">
    <source>
        <dbReference type="Proteomes" id="UP000886785"/>
    </source>
</evidence>
<feature type="region of interest" description="Disordered" evidence="1">
    <location>
        <begin position="48"/>
        <end position="67"/>
    </location>
</feature>
<reference evidence="2" key="1">
    <citation type="submission" date="2020-10" db="EMBL/GenBank/DDBJ databases">
        <authorList>
            <person name="Gilroy R."/>
        </authorList>
    </citation>
    <scope>NUCLEOTIDE SEQUENCE</scope>
    <source>
        <strain evidence="2">ChiSjej1B19-7085</strain>
    </source>
</reference>
<comment type="caution">
    <text evidence="2">The sequence shown here is derived from an EMBL/GenBank/DDBJ whole genome shotgun (WGS) entry which is preliminary data.</text>
</comment>
<protein>
    <submittedName>
        <fullName evidence="2">DUF523 domain-containing protein</fullName>
    </submittedName>
</protein>
<sequence length="145" mass="15952">MEKYAVSACLCGKNCRYDGGNKLDETIAAFAREQGALLICPECMVMKPPHPPSENTEDGRTVSKDGRDLTELFREGARRTLELCQKHGVTRAILKEKSPSCGVHTIYDGTFTGTLREGRGIAAALLEENGIEIISEDDFLEGRIF</sequence>
<feature type="compositionally biased region" description="Basic and acidic residues" evidence="1">
    <location>
        <begin position="57"/>
        <end position="67"/>
    </location>
</feature>
<dbReference type="AlphaFoldDB" id="A0A9D1J191"/>
<dbReference type="EMBL" id="DVHF01000058">
    <property type="protein sequence ID" value="HIR57038.1"/>
    <property type="molecule type" value="Genomic_DNA"/>
</dbReference>
<dbReference type="Proteomes" id="UP000886785">
    <property type="component" value="Unassembled WGS sequence"/>
</dbReference>
<gene>
    <name evidence="2" type="ORF">IAA54_05160</name>
</gene>
<organism evidence="2 3">
    <name type="scientific">Candidatus Gallacutalibacter pullicola</name>
    <dbReference type="NCBI Taxonomy" id="2840830"/>
    <lineage>
        <taxon>Bacteria</taxon>
        <taxon>Bacillati</taxon>
        <taxon>Bacillota</taxon>
        <taxon>Clostridia</taxon>
        <taxon>Eubacteriales</taxon>
        <taxon>Candidatus Gallacutalibacter</taxon>
    </lineage>
</organism>
<dbReference type="PANTHER" id="PTHR30087">
    <property type="entry name" value="INNER MEMBRANE PROTEIN"/>
    <property type="match status" value="1"/>
</dbReference>
<proteinExistence type="predicted"/>
<reference evidence="2" key="2">
    <citation type="journal article" date="2021" name="PeerJ">
        <title>Extensive microbial diversity within the chicken gut microbiome revealed by metagenomics and culture.</title>
        <authorList>
            <person name="Gilroy R."/>
            <person name="Ravi A."/>
            <person name="Getino M."/>
            <person name="Pursley I."/>
            <person name="Horton D.L."/>
            <person name="Alikhan N.F."/>
            <person name="Baker D."/>
            <person name="Gharbi K."/>
            <person name="Hall N."/>
            <person name="Watson M."/>
            <person name="Adriaenssens E.M."/>
            <person name="Foster-Nyarko E."/>
            <person name="Jarju S."/>
            <person name="Secka A."/>
            <person name="Antonio M."/>
            <person name="Oren A."/>
            <person name="Chaudhuri R.R."/>
            <person name="La Ragione R."/>
            <person name="Hildebrand F."/>
            <person name="Pallen M.J."/>
        </authorList>
    </citation>
    <scope>NUCLEOTIDE SEQUENCE</scope>
    <source>
        <strain evidence="2">ChiSjej1B19-7085</strain>
    </source>
</reference>
<dbReference type="PANTHER" id="PTHR30087:SF1">
    <property type="entry name" value="HYPOTHETICAL CYTOSOLIC PROTEIN"/>
    <property type="match status" value="1"/>
</dbReference>
<evidence type="ECO:0000256" key="1">
    <source>
        <dbReference type="SAM" id="MobiDB-lite"/>
    </source>
</evidence>
<accession>A0A9D1J191</accession>
<dbReference type="InterPro" id="IPR007553">
    <property type="entry name" value="2-thiour_desulf"/>
</dbReference>